<organism evidence="2">
    <name type="scientific">bioreactor metagenome</name>
    <dbReference type="NCBI Taxonomy" id="1076179"/>
    <lineage>
        <taxon>unclassified sequences</taxon>
        <taxon>metagenomes</taxon>
        <taxon>ecological metagenomes</taxon>
    </lineage>
</organism>
<sequence length="83" mass="8928">MFDFDDGSAPVVSRTETGIDLTSTEMGLSTVKDFANLSPFATNDGKNEERTRKFILIGGVAVGAIILGLVIWFVVKLFTSLSV</sequence>
<feature type="transmembrane region" description="Helical" evidence="1">
    <location>
        <begin position="54"/>
        <end position="75"/>
    </location>
</feature>
<proteinExistence type="predicted"/>
<gene>
    <name evidence="2" type="ORF">SDC9_79882</name>
</gene>
<name>A0A644YYC8_9ZZZZ</name>
<keyword evidence="1" id="KW-0472">Membrane</keyword>
<keyword evidence="1" id="KW-0812">Transmembrane</keyword>
<dbReference type="EMBL" id="VSSQ01006620">
    <property type="protein sequence ID" value="MPM33309.1"/>
    <property type="molecule type" value="Genomic_DNA"/>
</dbReference>
<evidence type="ECO:0000256" key="1">
    <source>
        <dbReference type="SAM" id="Phobius"/>
    </source>
</evidence>
<comment type="caution">
    <text evidence="2">The sequence shown here is derived from an EMBL/GenBank/DDBJ whole genome shotgun (WGS) entry which is preliminary data.</text>
</comment>
<accession>A0A644YYC8</accession>
<reference evidence="2" key="1">
    <citation type="submission" date="2019-08" db="EMBL/GenBank/DDBJ databases">
        <authorList>
            <person name="Kucharzyk K."/>
            <person name="Murdoch R.W."/>
            <person name="Higgins S."/>
            <person name="Loffler F."/>
        </authorList>
    </citation>
    <scope>NUCLEOTIDE SEQUENCE</scope>
</reference>
<dbReference type="AlphaFoldDB" id="A0A644YYC8"/>
<evidence type="ECO:0000313" key="2">
    <source>
        <dbReference type="EMBL" id="MPM33309.1"/>
    </source>
</evidence>
<keyword evidence="1" id="KW-1133">Transmembrane helix</keyword>
<protein>
    <submittedName>
        <fullName evidence="2">Uncharacterized protein</fullName>
    </submittedName>
</protein>